<dbReference type="EMBL" id="BART01016707">
    <property type="protein sequence ID" value="GAG85200.1"/>
    <property type="molecule type" value="Genomic_DNA"/>
</dbReference>
<reference evidence="2" key="1">
    <citation type="journal article" date="2014" name="Front. Microbiol.">
        <title>High frequency of phylogenetically diverse reductive dehalogenase-homologous genes in deep subseafloor sedimentary metagenomes.</title>
        <authorList>
            <person name="Kawai M."/>
            <person name="Futagami T."/>
            <person name="Toyoda A."/>
            <person name="Takaki Y."/>
            <person name="Nishi S."/>
            <person name="Hori S."/>
            <person name="Arai W."/>
            <person name="Tsubouchi T."/>
            <person name="Morono Y."/>
            <person name="Uchiyama I."/>
            <person name="Ito T."/>
            <person name="Fujiyama A."/>
            <person name="Inagaki F."/>
            <person name="Takami H."/>
        </authorList>
    </citation>
    <scope>NUCLEOTIDE SEQUENCE</scope>
    <source>
        <strain evidence="2">Expedition CK06-06</strain>
    </source>
</reference>
<proteinExistence type="predicted"/>
<feature type="transmembrane region" description="Helical" evidence="1">
    <location>
        <begin position="12"/>
        <end position="37"/>
    </location>
</feature>
<sequence>LTGHALWTIPTGTAFLILIGVGIELSLMFSIAGLAVSRLLPDDPEEDIMGLPNKYGRIGVALGNAALASIIEIFLVMTPAFVWVWPYWNALTVFVFVYIPFFFAAVYAYYWDPKKQKLFIGSLALVNVILLIIFVGILRII</sequence>
<feature type="transmembrane region" description="Helical" evidence="1">
    <location>
        <begin position="118"/>
        <end position="140"/>
    </location>
</feature>
<gene>
    <name evidence="2" type="ORF">S01H4_32056</name>
</gene>
<keyword evidence="1" id="KW-0812">Transmembrane</keyword>
<keyword evidence="1" id="KW-1133">Transmembrane helix</keyword>
<feature type="transmembrane region" description="Helical" evidence="1">
    <location>
        <begin position="91"/>
        <end position="111"/>
    </location>
</feature>
<feature type="non-terminal residue" evidence="2">
    <location>
        <position position="1"/>
    </location>
</feature>
<protein>
    <recommendedName>
        <fullName evidence="3">Prenyltransferase</fullName>
    </recommendedName>
</protein>
<evidence type="ECO:0000313" key="2">
    <source>
        <dbReference type="EMBL" id="GAG85200.1"/>
    </source>
</evidence>
<feature type="transmembrane region" description="Helical" evidence="1">
    <location>
        <begin position="58"/>
        <end position="85"/>
    </location>
</feature>
<dbReference type="AlphaFoldDB" id="X1AR51"/>
<evidence type="ECO:0000256" key="1">
    <source>
        <dbReference type="SAM" id="Phobius"/>
    </source>
</evidence>
<keyword evidence="1" id="KW-0472">Membrane</keyword>
<accession>X1AR51</accession>
<evidence type="ECO:0008006" key="3">
    <source>
        <dbReference type="Google" id="ProtNLM"/>
    </source>
</evidence>
<comment type="caution">
    <text evidence="2">The sequence shown here is derived from an EMBL/GenBank/DDBJ whole genome shotgun (WGS) entry which is preliminary data.</text>
</comment>
<name>X1AR51_9ZZZZ</name>
<organism evidence="2">
    <name type="scientific">marine sediment metagenome</name>
    <dbReference type="NCBI Taxonomy" id="412755"/>
    <lineage>
        <taxon>unclassified sequences</taxon>
        <taxon>metagenomes</taxon>
        <taxon>ecological metagenomes</taxon>
    </lineage>
</organism>